<name>W3X5K0_PESFW</name>
<dbReference type="eggNOG" id="ENOG502SPPG">
    <property type="taxonomic scope" value="Eukaryota"/>
</dbReference>
<reference evidence="3" key="1">
    <citation type="journal article" date="2015" name="BMC Genomics">
        <title>Genomic and transcriptomic analysis of the endophytic fungus Pestalotiopsis fici reveals its lifestyle and high potential for synthesis of natural products.</title>
        <authorList>
            <person name="Wang X."/>
            <person name="Zhang X."/>
            <person name="Liu L."/>
            <person name="Xiang M."/>
            <person name="Wang W."/>
            <person name="Sun X."/>
            <person name="Che Y."/>
            <person name="Guo L."/>
            <person name="Liu G."/>
            <person name="Guo L."/>
            <person name="Wang C."/>
            <person name="Yin W.B."/>
            <person name="Stadler M."/>
            <person name="Zhang X."/>
            <person name="Liu X."/>
        </authorList>
    </citation>
    <scope>NUCLEOTIDE SEQUENCE [LARGE SCALE GENOMIC DNA]</scope>
    <source>
        <strain evidence="3">W106-1 / CGMCC3.15140</strain>
    </source>
</reference>
<dbReference type="AlphaFoldDB" id="W3X5K0"/>
<protein>
    <recommendedName>
        <fullName evidence="1">VOC domain-containing protein</fullName>
    </recommendedName>
</protein>
<organism evidence="2 3">
    <name type="scientific">Pestalotiopsis fici (strain W106-1 / CGMCC3.15140)</name>
    <dbReference type="NCBI Taxonomy" id="1229662"/>
    <lineage>
        <taxon>Eukaryota</taxon>
        <taxon>Fungi</taxon>
        <taxon>Dikarya</taxon>
        <taxon>Ascomycota</taxon>
        <taxon>Pezizomycotina</taxon>
        <taxon>Sordariomycetes</taxon>
        <taxon>Xylariomycetidae</taxon>
        <taxon>Amphisphaeriales</taxon>
        <taxon>Sporocadaceae</taxon>
        <taxon>Pestalotiopsis</taxon>
    </lineage>
</organism>
<dbReference type="InterPro" id="IPR037523">
    <property type="entry name" value="VOC_core"/>
</dbReference>
<dbReference type="EMBL" id="KI912112">
    <property type="protein sequence ID" value="ETS81398.1"/>
    <property type="molecule type" value="Genomic_DNA"/>
</dbReference>
<evidence type="ECO:0000313" key="2">
    <source>
        <dbReference type="EMBL" id="ETS81398.1"/>
    </source>
</evidence>
<dbReference type="PANTHER" id="PTHR39175:SF1">
    <property type="entry name" value="FAMILY PROTEIN, PUTATIVE (AFU_ORTHOLOGUE AFUA_3G15060)-RELATED"/>
    <property type="match status" value="1"/>
</dbReference>
<evidence type="ECO:0000313" key="3">
    <source>
        <dbReference type="Proteomes" id="UP000030651"/>
    </source>
</evidence>
<dbReference type="RefSeq" id="XP_007833172.1">
    <property type="nucleotide sequence ID" value="XM_007834981.1"/>
</dbReference>
<dbReference type="KEGG" id="pfy:PFICI_06400"/>
<dbReference type="Proteomes" id="UP000030651">
    <property type="component" value="Unassembled WGS sequence"/>
</dbReference>
<evidence type="ECO:0000259" key="1">
    <source>
        <dbReference type="PROSITE" id="PS51819"/>
    </source>
</evidence>
<dbReference type="SUPFAM" id="SSF54593">
    <property type="entry name" value="Glyoxalase/Bleomycin resistance protein/Dihydroxybiphenyl dioxygenase"/>
    <property type="match status" value="1"/>
</dbReference>
<gene>
    <name evidence="2" type="ORF">PFICI_06400</name>
</gene>
<dbReference type="OMA" id="WFNITPD"/>
<dbReference type="InParanoid" id="W3X5K0"/>
<sequence>MATTATSPPEPLIQGIAHVNLSIPPGTLDAAKAFYGETLGLTPRAGPAAQVHELAWFDVGGAATGQQIHISIQKHDRDTTEPRSSRHPCFRLGSPEALVALQRRILAHAERGGPDAPLECDAVGESSGETTADYPTRFFARDYSGNRLEFTT</sequence>
<feature type="domain" description="VOC" evidence="1">
    <location>
        <begin position="15"/>
        <end position="152"/>
    </location>
</feature>
<keyword evidence="3" id="KW-1185">Reference proteome</keyword>
<proteinExistence type="predicted"/>
<dbReference type="PROSITE" id="PS51819">
    <property type="entry name" value="VOC"/>
    <property type="match status" value="1"/>
</dbReference>
<accession>W3X5K0</accession>
<dbReference type="InterPro" id="IPR029068">
    <property type="entry name" value="Glyas_Bleomycin-R_OHBP_Dase"/>
</dbReference>
<dbReference type="Gene3D" id="3.10.180.10">
    <property type="entry name" value="2,3-Dihydroxybiphenyl 1,2-Dioxygenase, domain 1"/>
    <property type="match status" value="1"/>
</dbReference>
<dbReference type="GeneID" id="19271413"/>
<dbReference type="OrthoDB" id="3340372at2759"/>
<dbReference type="HOGENOM" id="CLU_154001_0_0_1"/>
<dbReference type="PANTHER" id="PTHR39175">
    <property type="entry name" value="FAMILY PROTEIN, PUTATIVE (AFU_ORTHOLOGUE AFUA_3G15060)-RELATED"/>
    <property type="match status" value="1"/>
</dbReference>